<evidence type="ECO:0000259" key="2">
    <source>
        <dbReference type="Pfam" id="PF00857"/>
    </source>
</evidence>
<name>A0A261VSU7_9BORD</name>
<dbReference type="Pfam" id="PF00857">
    <property type="entry name" value="Isochorismatase"/>
    <property type="match status" value="1"/>
</dbReference>
<dbReference type="InterPro" id="IPR000868">
    <property type="entry name" value="Isochorismatase-like_dom"/>
</dbReference>
<dbReference type="AlphaFoldDB" id="A0A261VSU7"/>
<accession>A0A261VSU7</accession>
<keyword evidence="4" id="KW-1185">Reference proteome</keyword>
<comment type="caution">
    <text evidence="3">The sequence shown here is derived from an EMBL/GenBank/DDBJ whole genome shotgun (WGS) entry which is preliminary data.</text>
</comment>
<dbReference type="EMBL" id="NEVT01000006">
    <property type="protein sequence ID" value="OZI76680.1"/>
    <property type="molecule type" value="Genomic_DNA"/>
</dbReference>
<gene>
    <name evidence="3" type="ORF">CAL24_16395</name>
</gene>
<keyword evidence="1 3" id="KW-0378">Hydrolase</keyword>
<dbReference type="Proteomes" id="UP000215633">
    <property type="component" value="Unassembled WGS sequence"/>
</dbReference>
<dbReference type="InterPro" id="IPR036380">
    <property type="entry name" value="Isochorismatase-like_sf"/>
</dbReference>
<protein>
    <submittedName>
        <fullName evidence="3">Cysteine hydrolase</fullName>
    </submittedName>
</protein>
<evidence type="ECO:0000313" key="3">
    <source>
        <dbReference type="EMBL" id="OZI76680.1"/>
    </source>
</evidence>
<evidence type="ECO:0000256" key="1">
    <source>
        <dbReference type="ARBA" id="ARBA00022801"/>
    </source>
</evidence>
<organism evidence="3 4">
    <name type="scientific">Bordetella genomosp. 2</name>
    <dbReference type="NCBI Taxonomy" id="1983456"/>
    <lineage>
        <taxon>Bacteria</taxon>
        <taxon>Pseudomonadati</taxon>
        <taxon>Pseudomonadota</taxon>
        <taxon>Betaproteobacteria</taxon>
        <taxon>Burkholderiales</taxon>
        <taxon>Alcaligenaceae</taxon>
        <taxon>Bordetella</taxon>
    </lineage>
</organism>
<dbReference type="RefSeq" id="WP_028353258.1">
    <property type="nucleotide sequence ID" value="NZ_NEVT01000006.1"/>
</dbReference>
<dbReference type="InterPro" id="IPR050272">
    <property type="entry name" value="Isochorismatase-like_hydrls"/>
</dbReference>
<dbReference type="Gene3D" id="3.40.50.850">
    <property type="entry name" value="Isochorismatase-like"/>
    <property type="match status" value="1"/>
</dbReference>
<dbReference type="PANTHER" id="PTHR43540">
    <property type="entry name" value="PEROXYUREIDOACRYLATE/UREIDOACRYLATE AMIDOHYDROLASE-RELATED"/>
    <property type="match status" value="1"/>
</dbReference>
<dbReference type="GO" id="GO:0016787">
    <property type="term" value="F:hydrolase activity"/>
    <property type="evidence" value="ECO:0007669"/>
    <property type="project" value="UniProtKB-KW"/>
</dbReference>
<dbReference type="CDD" id="cd01014">
    <property type="entry name" value="nicotinamidase_related"/>
    <property type="match status" value="1"/>
</dbReference>
<dbReference type="PANTHER" id="PTHR43540:SF6">
    <property type="entry name" value="ISOCHORISMATASE-LIKE DOMAIN-CONTAINING PROTEIN"/>
    <property type="match status" value="1"/>
</dbReference>
<dbReference type="SUPFAM" id="SSF52499">
    <property type="entry name" value="Isochorismatase-like hydrolases"/>
    <property type="match status" value="1"/>
</dbReference>
<sequence length="178" mass="18947">MSCALLVIDVQEGLFRPAPRPGDADATVARINELAARARRQGAPVIYIQHESADASLAHGSAGWQLLRELDRQPDDRVVGKTTADAFLRTGLAALLQQHAVARLVVCGYASEFCVDTTVRQAAARGYEVVLAADAHTTHDKPHADAAAIRLHHNMTLPAISSFGPRIVAVPAAQVAFA</sequence>
<evidence type="ECO:0000313" key="4">
    <source>
        <dbReference type="Proteomes" id="UP000215633"/>
    </source>
</evidence>
<proteinExistence type="predicted"/>
<feature type="domain" description="Isochorismatase-like" evidence="2">
    <location>
        <begin position="3"/>
        <end position="153"/>
    </location>
</feature>
<reference evidence="4" key="1">
    <citation type="submission" date="2017-05" db="EMBL/GenBank/DDBJ databases">
        <title>Complete and WGS of Bordetella genogroups.</title>
        <authorList>
            <person name="Spilker T."/>
            <person name="Lipuma J."/>
        </authorList>
    </citation>
    <scope>NUCLEOTIDE SEQUENCE [LARGE SCALE GENOMIC DNA]</scope>
    <source>
        <strain evidence="4">AU8256</strain>
    </source>
</reference>